<feature type="compositionally biased region" description="Low complexity" evidence="1">
    <location>
        <begin position="329"/>
        <end position="340"/>
    </location>
</feature>
<feature type="region of interest" description="Disordered" evidence="1">
    <location>
        <begin position="724"/>
        <end position="792"/>
    </location>
</feature>
<feature type="transmembrane region" description="Helical" evidence="2">
    <location>
        <begin position="690"/>
        <end position="711"/>
    </location>
</feature>
<evidence type="ECO:0000256" key="2">
    <source>
        <dbReference type="SAM" id="Phobius"/>
    </source>
</evidence>
<reference evidence="3 4" key="1">
    <citation type="submission" date="2019-12" db="EMBL/GenBank/DDBJ databases">
        <authorList>
            <person name="Floudas D."/>
            <person name="Bentzer J."/>
            <person name="Ahren D."/>
            <person name="Johansson T."/>
            <person name="Persson P."/>
            <person name="Tunlid A."/>
        </authorList>
    </citation>
    <scope>NUCLEOTIDE SEQUENCE [LARGE SCALE GENOMIC DNA]</scope>
    <source>
        <strain evidence="3 4">CBS 102.39</strain>
    </source>
</reference>
<dbReference type="Proteomes" id="UP000521872">
    <property type="component" value="Unassembled WGS sequence"/>
</dbReference>
<feature type="transmembrane region" description="Helical" evidence="2">
    <location>
        <begin position="93"/>
        <end position="118"/>
    </location>
</feature>
<keyword evidence="2" id="KW-0472">Membrane</keyword>
<gene>
    <name evidence="3" type="ORF">D9613_009364</name>
</gene>
<feature type="compositionally biased region" description="Basic residues" evidence="1">
    <location>
        <begin position="928"/>
        <end position="939"/>
    </location>
</feature>
<feature type="compositionally biased region" description="Pro residues" evidence="1">
    <location>
        <begin position="772"/>
        <end position="785"/>
    </location>
</feature>
<dbReference type="AlphaFoldDB" id="A0A8H4VU19"/>
<evidence type="ECO:0000313" key="3">
    <source>
        <dbReference type="EMBL" id="KAF4622197.1"/>
    </source>
</evidence>
<protein>
    <submittedName>
        <fullName evidence="3">Uncharacterized protein</fullName>
    </submittedName>
</protein>
<feature type="region of interest" description="Disordered" evidence="1">
    <location>
        <begin position="911"/>
        <end position="957"/>
    </location>
</feature>
<evidence type="ECO:0000313" key="4">
    <source>
        <dbReference type="Proteomes" id="UP000521872"/>
    </source>
</evidence>
<feature type="region of interest" description="Disordered" evidence="1">
    <location>
        <begin position="314"/>
        <end position="340"/>
    </location>
</feature>
<feature type="transmembrane region" description="Helical" evidence="2">
    <location>
        <begin position="130"/>
        <end position="152"/>
    </location>
</feature>
<accession>A0A8H4VU19</accession>
<keyword evidence="2" id="KW-0812">Transmembrane</keyword>
<feature type="transmembrane region" description="Helical" evidence="2">
    <location>
        <begin position="54"/>
        <end position="73"/>
    </location>
</feature>
<keyword evidence="2" id="KW-1133">Transmembrane helix</keyword>
<proteinExistence type="predicted"/>
<comment type="caution">
    <text evidence="3">The sequence shown here is derived from an EMBL/GenBank/DDBJ whole genome shotgun (WGS) entry which is preliminary data.</text>
</comment>
<evidence type="ECO:0000256" key="1">
    <source>
        <dbReference type="SAM" id="MobiDB-lite"/>
    </source>
</evidence>
<name>A0A8H4VU19_9AGAR</name>
<dbReference type="EMBL" id="JAACJL010000002">
    <property type="protein sequence ID" value="KAF4622197.1"/>
    <property type="molecule type" value="Genomic_DNA"/>
</dbReference>
<sequence length="957" mass="104801">MLFQFIRAQLIKLFTIAKPAFDLLDERLDTSAPVFRTEVSPVSLSVVARRHGQFQTAVMCAVVEIIACLRLLYNHGVKGSIQYTLPTLSSRAQVIVFAVYASIVTNLFSLCARLLLYLEHTAIGKKLKGPILFITAILDIILSAILGEHYFAATTEYLRALPSYLCQYTLVQVEERVYIPAKTWVDELKEASSFVSFAYRRALDLIALAILYASVAVAFLFVYAMDESASHSEDVQEVVDGIDDRFTEGSTAVGIGSGESSSAEVVEGVIVEDLISDIRYLLDGLHAAEADVEVFEAETVVEEVVEEEEEAIEEVRAGEKIEEEEYLESESSSFVSSPSATDSVFDSEDFFSLDFGDNLLEIDMDEVFQLSNPVLDNFEDEYRVNFDFPTSKSKKSKAKGSKKPRVLAATISNESIVSSTIDKANKGKVAVVLTQQVRINIVASSTAGSSLCELDSILRSIGYGSPSQGEAQVSDCSRQGQEVEVVRMEGDEFSWLEEEMEGYGLTTDGSVAENGMGPVEAIDSSSGVDEDKEVHSPKANESNTLEGVALTPEGLLFSETQDLADIQELGAERQRLLKLRVREIVKKMVAMERLSEEEKAILLSQEKPRNSRAAAGMLCPCFTLGTRAPLWAFPPSTKKAGAARANTLILTGRYYLSSCGLSTWHGGVFMTTVFARDREFDLTLESDARLISVLVAVAVAVLVFATAIFLYGCRVLRVMRSGLHHPGNTSKKSLDSEKLTGSVRSDSKRSERIMPTSSTFPDVYGRQATAPVRPPRPPVMAPTPNPLRKSPSVPHRPMAAYNNIASVAPPAAAATRHHRRQYTSPPGVVTPHIAEWMKVADKVVGRHPYAQPLCTRVATQEEVDLISGHVYIPWAYTGPGVTQPTPVKVMKPGVLIAKTQSNMLKDVSNTRVKTREGQPAASISNTKRSAHKKSAHRINRKENTAAGHHSLDPSGRR</sequence>
<feature type="region of interest" description="Disordered" evidence="1">
    <location>
        <begin position="521"/>
        <end position="545"/>
    </location>
</feature>
<organism evidence="3 4">
    <name type="scientific">Agrocybe pediades</name>
    <dbReference type="NCBI Taxonomy" id="84607"/>
    <lineage>
        <taxon>Eukaryota</taxon>
        <taxon>Fungi</taxon>
        <taxon>Dikarya</taxon>
        <taxon>Basidiomycota</taxon>
        <taxon>Agaricomycotina</taxon>
        <taxon>Agaricomycetes</taxon>
        <taxon>Agaricomycetidae</taxon>
        <taxon>Agaricales</taxon>
        <taxon>Agaricineae</taxon>
        <taxon>Strophariaceae</taxon>
        <taxon>Agrocybe</taxon>
    </lineage>
</organism>
<feature type="transmembrane region" description="Helical" evidence="2">
    <location>
        <begin position="205"/>
        <end position="224"/>
    </location>
</feature>
<keyword evidence="4" id="KW-1185">Reference proteome</keyword>